<dbReference type="PANTHER" id="PTHR44103">
    <property type="entry name" value="PROPROTEIN CONVERTASE P"/>
    <property type="match status" value="1"/>
</dbReference>
<dbReference type="InterPro" id="IPR011990">
    <property type="entry name" value="TPR-like_helical_dom_sf"/>
</dbReference>
<dbReference type="SUPFAM" id="SSF48452">
    <property type="entry name" value="TPR-like"/>
    <property type="match status" value="1"/>
</dbReference>
<evidence type="ECO:0000313" key="4">
    <source>
        <dbReference type="Proteomes" id="UP000648801"/>
    </source>
</evidence>
<evidence type="ECO:0000313" key="3">
    <source>
        <dbReference type="EMBL" id="GGA64549.1"/>
    </source>
</evidence>
<keyword evidence="1" id="KW-0732">Signal</keyword>
<dbReference type="AlphaFoldDB" id="A0A916RPN3"/>
<dbReference type="SMART" id="SM00028">
    <property type="entry name" value="TPR"/>
    <property type="match status" value="4"/>
</dbReference>
<keyword evidence="2" id="KW-0802">TPR repeat</keyword>
<dbReference type="Pfam" id="PF13432">
    <property type="entry name" value="TPR_16"/>
    <property type="match status" value="2"/>
</dbReference>
<dbReference type="InterPro" id="IPR013517">
    <property type="entry name" value="FG-GAP"/>
</dbReference>
<reference evidence="3" key="1">
    <citation type="journal article" date="2014" name="Int. J. Syst. Evol. Microbiol.">
        <title>Complete genome sequence of Corynebacterium casei LMG S-19264T (=DSM 44701T), isolated from a smear-ripened cheese.</title>
        <authorList>
            <consortium name="US DOE Joint Genome Institute (JGI-PGF)"/>
            <person name="Walter F."/>
            <person name="Albersmeier A."/>
            <person name="Kalinowski J."/>
            <person name="Ruckert C."/>
        </authorList>
    </citation>
    <scope>NUCLEOTIDE SEQUENCE</scope>
    <source>
        <strain evidence="3">CGMCC 1.15447</strain>
    </source>
</reference>
<dbReference type="PANTHER" id="PTHR44103:SF1">
    <property type="entry name" value="PROPROTEIN CONVERTASE P"/>
    <property type="match status" value="1"/>
</dbReference>
<evidence type="ECO:0008006" key="5">
    <source>
        <dbReference type="Google" id="ProtNLM"/>
    </source>
</evidence>
<organism evidence="3 4">
    <name type="scientific">Edaphobacter acidisoli</name>
    <dbReference type="NCBI Taxonomy" id="2040573"/>
    <lineage>
        <taxon>Bacteria</taxon>
        <taxon>Pseudomonadati</taxon>
        <taxon>Acidobacteriota</taxon>
        <taxon>Terriglobia</taxon>
        <taxon>Terriglobales</taxon>
        <taxon>Acidobacteriaceae</taxon>
        <taxon>Edaphobacter</taxon>
    </lineage>
</organism>
<gene>
    <name evidence="3" type="ORF">GCM10011507_15200</name>
</gene>
<dbReference type="PROSITE" id="PS50293">
    <property type="entry name" value="TPR_REGION"/>
    <property type="match status" value="1"/>
</dbReference>
<evidence type="ECO:0000256" key="1">
    <source>
        <dbReference type="ARBA" id="ARBA00022729"/>
    </source>
</evidence>
<feature type="repeat" description="TPR" evidence="2">
    <location>
        <begin position="88"/>
        <end position="121"/>
    </location>
</feature>
<reference evidence="3" key="2">
    <citation type="submission" date="2020-09" db="EMBL/GenBank/DDBJ databases">
        <authorList>
            <person name="Sun Q."/>
            <person name="Zhou Y."/>
        </authorList>
    </citation>
    <scope>NUCLEOTIDE SEQUENCE</scope>
    <source>
        <strain evidence="3">CGMCC 1.15447</strain>
    </source>
</reference>
<dbReference type="Proteomes" id="UP000648801">
    <property type="component" value="Unassembled WGS sequence"/>
</dbReference>
<dbReference type="Gene3D" id="2.130.10.130">
    <property type="entry name" value="Integrin alpha, N-terminal"/>
    <property type="match status" value="1"/>
</dbReference>
<accession>A0A916RPN3</accession>
<dbReference type="SUPFAM" id="SSF69318">
    <property type="entry name" value="Integrin alpha N-terminal domain"/>
    <property type="match status" value="1"/>
</dbReference>
<comment type="caution">
    <text evidence="3">The sequence shown here is derived from an EMBL/GenBank/DDBJ whole genome shotgun (WGS) entry which is preliminary data.</text>
</comment>
<dbReference type="Gene3D" id="1.25.40.10">
    <property type="entry name" value="Tetratricopeptide repeat domain"/>
    <property type="match status" value="2"/>
</dbReference>
<protein>
    <recommendedName>
        <fullName evidence="5">ASPIC/UnbV domain-containing protein</fullName>
    </recommendedName>
</protein>
<evidence type="ECO:0000256" key="2">
    <source>
        <dbReference type="PROSITE-ProRule" id="PRU00339"/>
    </source>
</evidence>
<dbReference type="InterPro" id="IPR028994">
    <property type="entry name" value="Integrin_alpha_N"/>
</dbReference>
<dbReference type="InterPro" id="IPR019734">
    <property type="entry name" value="TPR_rpt"/>
</dbReference>
<feature type="repeat" description="TPR" evidence="2">
    <location>
        <begin position="122"/>
        <end position="155"/>
    </location>
</feature>
<sequence length="1121" mass="122362">MLLPFSSHAFAADATTHQQAATLNNVGTSLMGQQLLAKAVDKFDAAYKVDPTLSLAETNKGIALLYLQKLPEANAALEHSAQQNPNDPRTWYVLGILYRSENQLQDGLKAFQRAATLAPTNADTHYFLGSFQFELHNFPEAVTEYQKALDLNPTHASAEFGLARALQREGKAADARAAFDRFRQIVTAKLSTPFSHNYGEEGILGTTEDAPGGALKAPPMIPVTFTKAWESPAETKPGTNAHPGACLIDLDNSGNPALVLMGHGEDAVRIYRNNGQGSFDLIPSAQTGITISGDGVACAVGDFDNDGLPDIALAMSDRVLLFRNLGNGKFADVTKDSGITPANHPTGLIFVDFDHDGDLDLFVTGSPANGFGSNVLWRNNGNKTFTEWTKPTGLAGNDNTTQAILSDLNNDRAVDLLVTGSSAAPTFYANPREGTFKALPLYTDTLPPTTSVTTLDFNKDGWMDVALTHAGAPGVTLWRNVDGKHFERVTLPINDATAGYSVAALDFDNDGWIDLAALIETANGPALRIFRNLGADGFSDVSAQLKLDTLNLNAPRTLLAADINGDGATDLVVTQQNGASIALLNQGGNKNHSLRISLKGLADNKSAIGTKVQVFANDMWQKWEVTTPDDIIAGLGTADKADLVRLLWPTGVPQDEIDVSAAKRLVLAELDRRGSSCPTLFAWNGSKFTFVADVIGAGVVGHWVAPRQRNVPDPDEWIKIDRAQLKARNGKLALRFGEPMEEVNYIDQVRLVAIDHPAGTEVYPNEGFLSEPPFAQTKTIIAAHAHLPKGAWDDLGNNVLPELTSIDHHYVRDFTNLKFDGFANQHTLTLDLGAWNPANPLRLLLHGYVEYFSASSMYAAWQAGIKPIPPYVEAQLPDGSWKRIDNDMGFPAGLPRTVVVDLTHKLPADSQRIRITTNLQIYWDQALVDNDPATTTRIHQTELPLTSANLAFRGYPQQLEGKTPGDLNYNYQHISQTGPFIPQRGAYTRYGEVTPLLRHIDDEFVIFGTGEDMDLEFNAAAEPTLPKGWVRDYFFYANGFVKDMDFYEGSPFTVGAMPFHRMTTYPYPSSEHYPSDAAHIAYELQWNNRFESGAPDTTKLYQFDYVPTTSTPGEPTRSTPK</sequence>
<keyword evidence="4" id="KW-1185">Reference proteome</keyword>
<name>A0A916RPN3_9BACT</name>
<dbReference type="Pfam" id="PF13517">
    <property type="entry name" value="FG-GAP_3"/>
    <property type="match status" value="2"/>
</dbReference>
<dbReference type="EMBL" id="BMJB01000001">
    <property type="protein sequence ID" value="GGA64549.1"/>
    <property type="molecule type" value="Genomic_DNA"/>
</dbReference>
<proteinExistence type="predicted"/>
<dbReference type="RefSeq" id="WP_263364893.1">
    <property type="nucleotide sequence ID" value="NZ_JAGSYK010000001.1"/>
</dbReference>
<dbReference type="PROSITE" id="PS50005">
    <property type="entry name" value="TPR"/>
    <property type="match status" value="2"/>
</dbReference>